<sequence>MDRAALARHSPAFEKKGRLRVASKQLHFLMERQQQPNWCWAAAAASAGNFFSPGSSFAQCGIATACLGDNACCRAPDACNRYHRLDTALKAAHCFGVVEARPELFENLKLAIEAERPVGVRIGWRGGGGHFVMLTGYDDENAAVAVDDPHYGRSTVRFDAFPASYKSGGDWTHSYATRGS</sequence>
<dbReference type="EMBL" id="WTYD01000001">
    <property type="protein sequence ID" value="MXO53960.1"/>
    <property type="molecule type" value="Genomic_DNA"/>
</dbReference>
<keyword evidence="2" id="KW-1185">Reference proteome</keyword>
<reference evidence="1 2" key="1">
    <citation type="submission" date="2019-12" db="EMBL/GenBank/DDBJ databases">
        <title>Genomic-based taxomic classification of the family Erythrobacteraceae.</title>
        <authorList>
            <person name="Xu L."/>
        </authorList>
    </citation>
    <scope>NUCLEOTIDE SEQUENCE [LARGE SCALE GENOMIC DNA]</scope>
    <source>
        <strain evidence="1 2">JCM 17468</strain>
    </source>
</reference>
<evidence type="ECO:0000313" key="1">
    <source>
        <dbReference type="EMBL" id="MXO53960.1"/>
    </source>
</evidence>
<protein>
    <recommendedName>
        <fullName evidence="3">Peptidase C39-like domain-containing protein</fullName>
    </recommendedName>
</protein>
<dbReference type="AlphaFoldDB" id="A0A844Y5V2"/>
<dbReference type="Gene3D" id="3.90.70.10">
    <property type="entry name" value="Cysteine proteinases"/>
    <property type="match status" value="1"/>
</dbReference>
<dbReference type="RefSeq" id="WP_160660757.1">
    <property type="nucleotide sequence ID" value="NZ_BAABDV010000001.1"/>
</dbReference>
<accession>A0A844Y5V2</accession>
<proteinExistence type="predicted"/>
<dbReference type="OrthoDB" id="6445402at2"/>
<dbReference type="Proteomes" id="UP000430272">
    <property type="component" value="Unassembled WGS sequence"/>
</dbReference>
<evidence type="ECO:0000313" key="2">
    <source>
        <dbReference type="Proteomes" id="UP000430272"/>
    </source>
</evidence>
<name>A0A844Y5V2_9SPHN</name>
<organism evidence="1 2">
    <name type="scientific">Qipengyuania pelagi</name>
    <dbReference type="NCBI Taxonomy" id="994320"/>
    <lineage>
        <taxon>Bacteria</taxon>
        <taxon>Pseudomonadati</taxon>
        <taxon>Pseudomonadota</taxon>
        <taxon>Alphaproteobacteria</taxon>
        <taxon>Sphingomonadales</taxon>
        <taxon>Erythrobacteraceae</taxon>
        <taxon>Qipengyuania</taxon>
    </lineage>
</organism>
<evidence type="ECO:0008006" key="3">
    <source>
        <dbReference type="Google" id="ProtNLM"/>
    </source>
</evidence>
<comment type="caution">
    <text evidence="1">The sequence shown here is derived from an EMBL/GenBank/DDBJ whole genome shotgun (WGS) entry which is preliminary data.</text>
</comment>
<gene>
    <name evidence="1" type="ORF">GRI47_08055</name>
</gene>
<dbReference type="Pfam" id="PF12385">
    <property type="entry name" value="Peptidase_C70"/>
    <property type="match status" value="1"/>
</dbReference>
<dbReference type="InterPro" id="IPR022118">
    <property type="entry name" value="Peptidase_C70_AvrRpt2"/>
</dbReference>